<evidence type="ECO:0000313" key="2">
    <source>
        <dbReference type="Proteomes" id="UP000031637"/>
    </source>
</evidence>
<dbReference type="HOGENOM" id="CLU_2756354_0_0_4"/>
<reference evidence="1 2" key="1">
    <citation type="journal article" date="2014" name="Syst. Appl. Microbiol.">
        <title>Complete genomes of freshwater sulfur oxidizers Sulfuricella denitrificans skB26 and Sulfuritalea hydrogenivorans sk43H: genetic insights into the sulfur oxidation pathway of betaproteobacteria.</title>
        <authorList>
            <person name="Watanabe T."/>
            <person name="Kojima H."/>
            <person name="Fukui M."/>
        </authorList>
    </citation>
    <scope>NUCLEOTIDE SEQUENCE [LARGE SCALE GENOMIC DNA]</scope>
    <source>
        <strain evidence="1">DSM22779</strain>
    </source>
</reference>
<organism evidence="1 2">
    <name type="scientific">Sulfuritalea hydrogenivorans sk43H</name>
    <dbReference type="NCBI Taxonomy" id="1223802"/>
    <lineage>
        <taxon>Bacteria</taxon>
        <taxon>Pseudomonadati</taxon>
        <taxon>Pseudomonadota</taxon>
        <taxon>Betaproteobacteria</taxon>
        <taxon>Nitrosomonadales</taxon>
        <taxon>Sterolibacteriaceae</taxon>
        <taxon>Sulfuritalea</taxon>
    </lineage>
</organism>
<evidence type="ECO:0000313" key="1">
    <source>
        <dbReference type="EMBL" id="BAO30914.1"/>
    </source>
</evidence>
<dbReference type="KEGG" id="shd:SUTH_03141"/>
<proteinExistence type="predicted"/>
<dbReference type="AlphaFoldDB" id="W0SHN9"/>
<accession>W0SHN9</accession>
<sequence length="70" mass="8203">MMSNQYQLLITTSGAPRLVCRRSYDGEDRLEVRELSTRTTLQIRAHEISPYRHTLLLEGTEYQILSVVRH</sequence>
<keyword evidence="2" id="KW-1185">Reference proteome</keyword>
<gene>
    <name evidence="1" type="ORF">SUTH_03141</name>
</gene>
<dbReference type="EMBL" id="AP012547">
    <property type="protein sequence ID" value="BAO30914.1"/>
    <property type="molecule type" value="Genomic_DNA"/>
</dbReference>
<protein>
    <submittedName>
        <fullName evidence="1">Uncharacterized protein</fullName>
    </submittedName>
</protein>
<dbReference type="Proteomes" id="UP000031637">
    <property type="component" value="Chromosome"/>
</dbReference>
<name>W0SHN9_9PROT</name>